<reference evidence="3 4" key="1">
    <citation type="journal article" date="2014" name="Genome Announc.">
        <title>Draft Genome Sequences of Marine Flavobacterium Algibacter lectus Strains SS8 and NR4.</title>
        <authorList>
            <person name="Takatani N."/>
            <person name="Nakanishi M."/>
            <person name="Meirelles P."/>
            <person name="Mino S."/>
            <person name="Suda W."/>
            <person name="Oshima K."/>
            <person name="Hattori M."/>
            <person name="Ohkuma M."/>
            <person name="Hosokawa M."/>
            <person name="Miyashita K."/>
            <person name="Thompson F.L."/>
            <person name="Niwa A."/>
            <person name="Sawabe T."/>
            <person name="Sawabe T."/>
        </authorList>
    </citation>
    <scope>NUCLEOTIDE SEQUENCE [LARGE SCALE GENOMIC DNA]</scope>
    <source>
        <strain evidence="4">JCM19274</strain>
    </source>
</reference>
<dbReference type="InterPro" id="IPR012334">
    <property type="entry name" value="Pectin_lyas_fold"/>
</dbReference>
<sequence>MSFSIQIVAKDYNVLNYGAKGDGVSLDTKAVQNAIDLCSKEGGGKVIIPSSKTVVIGTIYLKDYVTLHIENGATLLGSSNYEDYTTDTHKNTYKNEPPYGSLSHICSRR</sequence>
<accession>A0A090WU32</accession>
<dbReference type="GO" id="GO:0004650">
    <property type="term" value="F:polygalacturonase activity"/>
    <property type="evidence" value="ECO:0007669"/>
    <property type="project" value="UniProtKB-EC"/>
</dbReference>
<dbReference type="PANTHER" id="PTHR31339">
    <property type="entry name" value="PECTIN LYASE-RELATED"/>
    <property type="match status" value="1"/>
</dbReference>
<name>A0A090WU32_9FLAO</name>
<evidence type="ECO:0000259" key="2">
    <source>
        <dbReference type="Pfam" id="PF12708"/>
    </source>
</evidence>
<evidence type="ECO:0000313" key="3">
    <source>
        <dbReference type="EMBL" id="GAL80630.1"/>
    </source>
</evidence>
<protein>
    <submittedName>
        <fullName evidence="3">Polygalacturonase</fullName>
        <ecNumber evidence="3">3.2.1.15</ecNumber>
    </submittedName>
</protein>
<dbReference type="PANTHER" id="PTHR31339:SF9">
    <property type="entry name" value="PLASMIN AND FIBRONECTIN-BINDING PROTEIN A"/>
    <property type="match status" value="1"/>
</dbReference>
<organism evidence="3 4">
    <name type="scientific">Algibacter lectus</name>
    <dbReference type="NCBI Taxonomy" id="221126"/>
    <lineage>
        <taxon>Bacteria</taxon>
        <taxon>Pseudomonadati</taxon>
        <taxon>Bacteroidota</taxon>
        <taxon>Flavobacteriia</taxon>
        <taxon>Flavobacteriales</taxon>
        <taxon>Flavobacteriaceae</taxon>
        <taxon>Algibacter</taxon>
    </lineage>
</organism>
<feature type="domain" description="Rhamnogalacturonase A/B/Epimerase-like pectate lyase" evidence="2">
    <location>
        <begin position="13"/>
        <end position="67"/>
    </location>
</feature>
<dbReference type="RefSeq" id="WP_227806097.1">
    <property type="nucleotide sequence ID" value="NZ_BBNU01000011.1"/>
</dbReference>
<dbReference type="InterPro" id="IPR024535">
    <property type="entry name" value="RHGA/B-epi-like_pectate_lyase"/>
</dbReference>
<dbReference type="SUPFAM" id="SSF51126">
    <property type="entry name" value="Pectin lyase-like"/>
    <property type="match status" value="1"/>
</dbReference>
<evidence type="ECO:0000313" key="4">
    <source>
        <dbReference type="Proteomes" id="UP000029643"/>
    </source>
</evidence>
<proteinExistence type="predicted"/>
<dbReference type="AlphaFoldDB" id="A0A090WU32"/>
<dbReference type="InterPro" id="IPR051801">
    <property type="entry name" value="GH28_Enzymes"/>
</dbReference>
<keyword evidence="3" id="KW-0378">Hydrolase</keyword>
<dbReference type="Proteomes" id="UP000029643">
    <property type="component" value="Unassembled WGS sequence"/>
</dbReference>
<dbReference type="EMBL" id="BBNU01000011">
    <property type="protein sequence ID" value="GAL80630.1"/>
    <property type="molecule type" value="Genomic_DNA"/>
</dbReference>
<dbReference type="Gene3D" id="2.160.20.10">
    <property type="entry name" value="Single-stranded right-handed beta-helix, Pectin lyase-like"/>
    <property type="match status" value="1"/>
</dbReference>
<gene>
    <name evidence="3" type="ORF">JCM19274_1256</name>
</gene>
<evidence type="ECO:0000256" key="1">
    <source>
        <dbReference type="SAM" id="MobiDB-lite"/>
    </source>
</evidence>
<dbReference type="InterPro" id="IPR011050">
    <property type="entry name" value="Pectin_lyase_fold/virulence"/>
</dbReference>
<keyword evidence="3" id="KW-0326">Glycosidase</keyword>
<feature type="region of interest" description="Disordered" evidence="1">
    <location>
        <begin position="87"/>
        <end position="109"/>
    </location>
</feature>
<comment type="caution">
    <text evidence="3">The sequence shown here is derived from an EMBL/GenBank/DDBJ whole genome shotgun (WGS) entry which is preliminary data.</text>
</comment>
<dbReference type="Pfam" id="PF12708">
    <property type="entry name" value="Pect-lyase_RHGA_epim"/>
    <property type="match status" value="1"/>
</dbReference>
<dbReference type="EC" id="3.2.1.15" evidence="3"/>